<dbReference type="GO" id="GO:0030971">
    <property type="term" value="F:receptor tyrosine kinase binding"/>
    <property type="evidence" value="ECO:0007669"/>
    <property type="project" value="TreeGrafter"/>
</dbReference>
<dbReference type="InterPro" id="IPR000980">
    <property type="entry name" value="SH2"/>
</dbReference>
<feature type="domain" description="SH3" evidence="6">
    <location>
        <begin position="13"/>
        <end position="73"/>
    </location>
</feature>
<dbReference type="CDD" id="cd11845">
    <property type="entry name" value="SH3_Src_like"/>
    <property type="match status" value="1"/>
</dbReference>
<dbReference type="Gene3D" id="3.30.505.10">
    <property type="entry name" value="SH2 domain"/>
    <property type="match status" value="1"/>
</dbReference>
<evidence type="ECO:0000259" key="5">
    <source>
        <dbReference type="PROSITE" id="PS50001"/>
    </source>
</evidence>
<dbReference type="PROSITE" id="PS50001">
    <property type="entry name" value="SH2"/>
    <property type="match status" value="1"/>
</dbReference>
<dbReference type="InterPro" id="IPR036860">
    <property type="entry name" value="SH2_dom_sf"/>
</dbReference>
<dbReference type="Pfam" id="PF00017">
    <property type="entry name" value="SH2"/>
    <property type="match status" value="1"/>
</dbReference>
<gene>
    <name evidence="7" type="ORF">UJA718_LOCUS40251</name>
</gene>
<dbReference type="Pfam" id="PF00018">
    <property type="entry name" value="SH3_1"/>
    <property type="match status" value="1"/>
</dbReference>
<evidence type="ECO:0000256" key="1">
    <source>
        <dbReference type="ARBA" id="ARBA00022443"/>
    </source>
</evidence>
<keyword evidence="2 3" id="KW-0727">SH2 domain</keyword>
<sequence length="140" mass="16504">TTSPIISKSINDRNYFQYVAIFDYDARTKDDLTIRKSDLLDITAKKSSAWWKARNENGQEGWIPSNYVAKRDSLESESWYFKSIRRIDAEKQLMSDTNEHGSFLIRDSETRRTDFSLSSKTNIFLFLNSLKNWFLFCISF</sequence>
<feature type="non-terminal residue" evidence="7">
    <location>
        <position position="1"/>
    </location>
</feature>
<comment type="caution">
    <text evidence="7">The sequence shown here is derived from an EMBL/GenBank/DDBJ whole genome shotgun (WGS) entry which is preliminary data.</text>
</comment>
<dbReference type="GO" id="GO:0016477">
    <property type="term" value="P:cell migration"/>
    <property type="evidence" value="ECO:0007669"/>
    <property type="project" value="TreeGrafter"/>
</dbReference>
<evidence type="ECO:0000313" key="8">
    <source>
        <dbReference type="Proteomes" id="UP000663873"/>
    </source>
</evidence>
<dbReference type="PROSITE" id="PS50002">
    <property type="entry name" value="SH3"/>
    <property type="match status" value="1"/>
</dbReference>
<accession>A0A821N4Q1</accession>
<name>A0A821N4Q1_9BILA</name>
<dbReference type="PANTHER" id="PTHR19969:SF15">
    <property type="entry name" value="SRC-LIKE-ADAPTER 2 ISOFORM X1"/>
    <property type="match status" value="1"/>
</dbReference>
<evidence type="ECO:0000256" key="2">
    <source>
        <dbReference type="ARBA" id="ARBA00022999"/>
    </source>
</evidence>
<organism evidence="7 8">
    <name type="scientific">Rotaria socialis</name>
    <dbReference type="NCBI Taxonomy" id="392032"/>
    <lineage>
        <taxon>Eukaryota</taxon>
        <taxon>Metazoa</taxon>
        <taxon>Spiralia</taxon>
        <taxon>Gnathifera</taxon>
        <taxon>Rotifera</taxon>
        <taxon>Eurotatoria</taxon>
        <taxon>Bdelloidea</taxon>
        <taxon>Philodinida</taxon>
        <taxon>Philodinidae</taxon>
        <taxon>Rotaria</taxon>
    </lineage>
</organism>
<dbReference type="PRINTS" id="PR00452">
    <property type="entry name" value="SH3DOMAIN"/>
</dbReference>
<dbReference type="AlphaFoldDB" id="A0A821N4Q1"/>
<dbReference type="PRINTS" id="PR00401">
    <property type="entry name" value="SH2DOMAIN"/>
</dbReference>
<dbReference type="Proteomes" id="UP000663873">
    <property type="component" value="Unassembled WGS sequence"/>
</dbReference>
<dbReference type="InterPro" id="IPR051184">
    <property type="entry name" value="Tyrosine-phos_adapter"/>
</dbReference>
<keyword evidence="1 4" id="KW-0728">SH3 domain</keyword>
<dbReference type="SMART" id="SM00326">
    <property type="entry name" value="SH3"/>
    <property type="match status" value="1"/>
</dbReference>
<evidence type="ECO:0000259" key="6">
    <source>
        <dbReference type="PROSITE" id="PS50002"/>
    </source>
</evidence>
<dbReference type="InterPro" id="IPR001452">
    <property type="entry name" value="SH3_domain"/>
</dbReference>
<evidence type="ECO:0000313" key="7">
    <source>
        <dbReference type="EMBL" id="CAF4778262.1"/>
    </source>
</evidence>
<keyword evidence="8" id="KW-1185">Reference proteome</keyword>
<dbReference type="Gene3D" id="2.30.30.40">
    <property type="entry name" value="SH3 Domains"/>
    <property type="match status" value="1"/>
</dbReference>
<dbReference type="GO" id="GO:0005737">
    <property type="term" value="C:cytoplasm"/>
    <property type="evidence" value="ECO:0007669"/>
    <property type="project" value="TreeGrafter"/>
</dbReference>
<dbReference type="GO" id="GO:0007167">
    <property type="term" value="P:enzyme-linked receptor protein signaling pathway"/>
    <property type="evidence" value="ECO:0007669"/>
    <property type="project" value="TreeGrafter"/>
</dbReference>
<reference evidence="7" key="1">
    <citation type="submission" date="2021-02" db="EMBL/GenBank/DDBJ databases">
        <authorList>
            <person name="Nowell W R."/>
        </authorList>
    </citation>
    <scope>NUCLEOTIDE SEQUENCE</scope>
</reference>
<dbReference type="SUPFAM" id="SSF50044">
    <property type="entry name" value="SH3-domain"/>
    <property type="match status" value="1"/>
</dbReference>
<dbReference type="EMBL" id="CAJOBP010044148">
    <property type="protein sequence ID" value="CAF4778262.1"/>
    <property type="molecule type" value="Genomic_DNA"/>
</dbReference>
<feature type="domain" description="SH2" evidence="5">
    <location>
        <begin position="79"/>
        <end position="118"/>
    </location>
</feature>
<evidence type="ECO:0000256" key="4">
    <source>
        <dbReference type="PROSITE-ProRule" id="PRU00192"/>
    </source>
</evidence>
<dbReference type="GO" id="GO:0035591">
    <property type="term" value="F:signaling adaptor activity"/>
    <property type="evidence" value="ECO:0007669"/>
    <property type="project" value="TreeGrafter"/>
</dbReference>
<evidence type="ECO:0000256" key="3">
    <source>
        <dbReference type="PROSITE-ProRule" id="PRU00191"/>
    </source>
</evidence>
<proteinExistence type="predicted"/>
<protein>
    <submittedName>
        <fullName evidence="7">Uncharacterized protein</fullName>
    </submittedName>
</protein>
<dbReference type="InterPro" id="IPR036028">
    <property type="entry name" value="SH3-like_dom_sf"/>
</dbReference>
<dbReference type="PANTHER" id="PTHR19969">
    <property type="entry name" value="SH2-SH3 ADAPTOR PROTEIN-RELATED"/>
    <property type="match status" value="1"/>
</dbReference>